<proteinExistence type="predicted"/>
<keyword evidence="2" id="KW-1185">Reference proteome</keyword>
<sequence>MNVCEFDGCGRPAATLLTQAHTGFEAGFCVGITQALCQVHARRRETQITAAVLSLAHEGTVHCADQAALKATGLSGTLHHQNPYRSRP</sequence>
<evidence type="ECO:0000313" key="1">
    <source>
        <dbReference type="EMBL" id="TFH97830.1"/>
    </source>
</evidence>
<accession>A0ABY2JWL4</accession>
<comment type="caution">
    <text evidence="1">The sequence shown here is derived from an EMBL/GenBank/DDBJ whole genome shotgun (WGS) entry which is preliminary data.</text>
</comment>
<dbReference type="RefSeq" id="WP_067191855.1">
    <property type="nucleotide sequence ID" value="NZ_SPKT01000044.1"/>
</dbReference>
<dbReference type="Proteomes" id="UP000297477">
    <property type="component" value="Unassembled WGS sequence"/>
</dbReference>
<name>A0ABY2JWL4_9MICC</name>
<gene>
    <name evidence="1" type="ORF">E4A49_11710</name>
</gene>
<evidence type="ECO:0000313" key="2">
    <source>
        <dbReference type="Proteomes" id="UP000297477"/>
    </source>
</evidence>
<protein>
    <submittedName>
        <fullName evidence="1">Uncharacterized protein</fullName>
    </submittedName>
</protein>
<organism evidence="1 2">
    <name type="scientific">Micrococcus lylae</name>
    <dbReference type="NCBI Taxonomy" id="1273"/>
    <lineage>
        <taxon>Bacteria</taxon>
        <taxon>Bacillati</taxon>
        <taxon>Actinomycetota</taxon>
        <taxon>Actinomycetes</taxon>
        <taxon>Micrococcales</taxon>
        <taxon>Micrococcaceae</taxon>
        <taxon>Micrococcus</taxon>
    </lineage>
</organism>
<reference evidence="1 2" key="1">
    <citation type="submission" date="2019-03" db="EMBL/GenBank/DDBJ databases">
        <title>Reclassification of Micrococcus aloeverae and Micrococcus yunnanensis as later heterotypic synonyms of Micrococcus luteus.</title>
        <authorList>
            <person name="Huang C.-H."/>
        </authorList>
    </citation>
    <scope>NUCLEOTIDE SEQUENCE [LARGE SCALE GENOMIC DNA]</scope>
    <source>
        <strain evidence="1 2">BCRC 12151</strain>
    </source>
</reference>
<dbReference type="EMBL" id="SPKT01000044">
    <property type="protein sequence ID" value="TFH97830.1"/>
    <property type="molecule type" value="Genomic_DNA"/>
</dbReference>